<evidence type="ECO:0000313" key="2">
    <source>
        <dbReference type="Proteomes" id="UP000195766"/>
    </source>
</evidence>
<gene>
    <name evidence="1" type="ORF">FM111_02010</name>
</gene>
<dbReference type="AlphaFoldDB" id="A0A1R4F1C7"/>
<dbReference type="EMBL" id="FUIE01000015">
    <property type="protein sequence ID" value="SJM49748.1"/>
    <property type="molecule type" value="Genomic_DNA"/>
</dbReference>
<dbReference type="RefSeq" id="WP_087139077.1">
    <property type="nucleotide sequence ID" value="NZ_FUIE01000015.1"/>
</dbReference>
<dbReference type="OrthoDB" id="9863215at2"/>
<proteinExistence type="predicted"/>
<protein>
    <submittedName>
        <fullName evidence="1">Uncharacterized protein</fullName>
    </submittedName>
</protein>
<reference evidence="1 2" key="1">
    <citation type="submission" date="2017-02" db="EMBL/GenBank/DDBJ databases">
        <authorList>
            <person name="Peterson S.W."/>
        </authorList>
    </citation>
    <scope>NUCLEOTIDE SEQUENCE [LARGE SCALE GENOMIC DNA]</scope>
    <source>
        <strain evidence="1 2">3F5N</strain>
    </source>
</reference>
<sequence>MTRATNAGAQGNAGVFATCRRGGLTHEEIREIEAHRAKDRPTPWQALAIRYGRSEIEIRALFQTKPANDVAPAWPLGACDAPVRSLIETVCRQHGVTPKSLRPNPANGQREGVSNMRALRACVATVRAAFPSLTLIQLEGIFLRDKAYISNLIKQGRAA</sequence>
<organism evidence="1 2">
    <name type="scientific">Brevundimonas diminuta 3F5N</name>
    <dbReference type="NCBI Taxonomy" id="1255603"/>
    <lineage>
        <taxon>Bacteria</taxon>
        <taxon>Pseudomonadati</taxon>
        <taxon>Pseudomonadota</taxon>
        <taxon>Alphaproteobacteria</taxon>
        <taxon>Caulobacterales</taxon>
        <taxon>Caulobacteraceae</taxon>
        <taxon>Brevundimonas</taxon>
    </lineage>
</organism>
<dbReference type="Proteomes" id="UP000195766">
    <property type="component" value="Unassembled WGS sequence"/>
</dbReference>
<accession>A0A1R4F1C7</accession>
<name>A0A1R4F1C7_BREDI</name>
<evidence type="ECO:0000313" key="1">
    <source>
        <dbReference type="EMBL" id="SJM49748.1"/>
    </source>
</evidence>